<evidence type="ECO:0000256" key="2">
    <source>
        <dbReference type="SAM" id="MobiDB-lite"/>
    </source>
</evidence>
<accession>A0A158QC79</accession>
<evidence type="ECO:0000313" key="3">
    <source>
        <dbReference type="EMBL" id="VDL18553.1"/>
    </source>
</evidence>
<feature type="coiled-coil region" evidence="1">
    <location>
        <begin position="81"/>
        <end position="199"/>
    </location>
</feature>
<name>A0A158QC79_HYMDI</name>
<evidence type="ECO:0000313" key="5">
    <source>
        <dbReference type="WBParaSite" id="HDID_0000109101-mRNA-1"/>
    </source>
</evidence>
<gene>
    <name evidence="3" type="ORF">HDID_LOCUS1092</name>
</gene>
<dbReference type="WBParaSite" id="HDID_0000109101-mRNA-1">
    <property type="protein sequence ID" value="HDID_0000109101-mRNA-1"/>
    <property type="gene ID" value="HDID_0000109101"/>
</dbReference>
<reference evidence="3 4" key="2">
    <citation type="submission" date="2018-11" db="EMBL/GenBank/DDBJ databases">
        <authorList>
            <consortium name="Pathogen Informatics"/>
        </authorList>
    </citation>
    <scope>NUCLEOTIDE SEQUENCE [LARGE SCALE GENOMIC DNA]</scope>
</reference>
<feature type="compositionally biased region" description="Basic and acidic residues" evidence="2">
    <location>
        <begin position="218"/>
        <end position="228"/>
    </location>
</feature>
<organism evidence="5">
    <name type="scientific">Hymenolepis diminuta</name>
    <name type="common">Rat tapeworm</name>
    <dbReference type="NCBI Taxonomy" id="6216"/>
    <lineage>
        <taxon>Eukaryota</taxon>
        <taxon>Metazoa</taxon>
        <taxon>Spiralia</taxon>
        <taxon>Lophotrochozoa</taxon>
        <taxon>Platyhelminthes</taxon>
        <taxon>Cestoda</taxon>
        <taxon>Eucestoda</taxon>
        <taxon>Cyclophyllidea</taxon>
        <taxon>Hymenolepididae</taxon>
        <taxon>Hymenolepis</taxon>
    </lineage>
</organism>
<dbReference type="OrthoDB" id="6248576at2759"/>
<feature type="region of interest" description="Disordered" evidence="2">
    <location>
        <begin position="49"/>
        <end position="75"/>
    </location>
</feature>
<reference evidence="5" key="1">
    <citation type="submission" date="2016-04" db="UniProtKB">
        <authorList>
            <consortium name="WormBaseParasite"/>
        </authorList>
    </citation>
    <scope>IDENTIFICATION</scope>
</reference>
<dbReference type="AlphaFoldDB" id="A0A158QC79"/>
<keyword evidence="1" id="KW-0175">Coiled coil</keyword>
<dbReference type="EMBL" id="UYSG01000180">
    <property type="protein sequence ID" value="VDL18553.1"/>
    <property type="molecule type" value="Genomic_DNA"/>
</dbReference>
<sequence>MAMQEVSDRYQLKLDHVLSVPVDLREMKAAQIPNPSIHRTEELMNLHTTELDESNSRISVSVEESKEESDEANTSELAQDVELLYELMDEKDAEAKQLKREFKELQESYDEVQNVLEEAQMIIAEQQEQLAVYRQEVAVSKSNIEALKIRNFILASNGQGATDEIRKMMEEYQEMHEELERLRQNQNSSEVEMLRLRKQGSFSSKNADHDQGNGNISERGEKRRENARGLKENQFENVSTGIKIKESSEETEELIDRLRSEKQHWQEYANRLVLTIVECGLSPEELLEASEERSSSRASSENSERWRTYALRLLNEVVNSDPSKLTDFDRKLLRRHSEELVKLSIGNTSNVGENRALQTTSSAGCERQTRANFAQTRRRKIDKLKDFFKGRKVH</sequence>
<evidence type="ECO:0000313" key="4">
    <source>
        <dbReference type="Proteomes" id="UP000274504"/>
    </source>
</evidence>
<evidence type="ECO:0000256" key="1">
    <source>
        <dbReference type="SAM" id="Coils"/>
    </source>
</evidence>
<feature type="region of interest" description="Disordered" evidence="2">
    <location>
        <begin position="200"/>
        <end position="228"/>
    </location>
</feature>
<protein>
    <submittedName>
        <fullName evidence="5">Shootin-1</fullName>
    </submittedName>
</protein>
<dbReference type="Proteomes" id="UP000274504">
    <property type="component" value="Unassembled WGS sequence"/>
</dbReference>
<proteinExistence type="predicted"/>